<dbReference type="InterPro" id="IPR037656">
    <property type="entry name" value="DUF5525"/>
</dbReference>
<dbReference type="Proteomes" id="UP000034805">
    <property type="component" value="Unassembled WGS sequence"/>
</dbReference>
<evidence type="ECO:0000313" key="1">
    <source>
        <dbReference type="EMBL" id="KPP74498.1"/>
    </source>
</evidence>
<dbReference type="PANTHER" id="PTHR28422:SF1">
    <property type="entry name" value="SIMILAR TO HUMAN CHROMOSOME 15 OPEN READING FRAME 39"/>
    <property type="match status" value="1"/>
</dbReference>
<sequence>MRAVCKSPRCPGVVPRFERLFHPTRSLGSRAELFLLDFYLFHGHIFGTNAKFPVHQPIVHFFDPLSSHLIMCVKSTRVEGSRTAVCFRRNLSAVFTDSEETGLHKCDDKGAEVHRRLKKTAVKKSDADVPVPGQYLKLSAFKNVLPDIFTAGGKEAHLSAQRSTNDSKQAHHLFMKVHLSLCRHISSSVSCTKEQELRAWLTEGEMDRTPSVCPLLGASVREIWLRCQDTAAALSQVICQLENFVSCHQCPFPHVIRAGTIFIPMLVVKEVLFPDIPGELIDQVLQEHRIELRPTTLSEERHLMQLQKRTCSSKQRRLLSLRQLPDIYPDILNLFYLTCVKERL</sequence>
<comment type="caution">
    <text evidence="1">The sequence shown here is derived from an EMBL/GenBank/DDBJ whole genome shotgun (WGS) entry which is preliminary data.</text>
</comment>
<organism evidence="1 2">
    <name type="scientific">Scleropages formosus</name>
    <name type="common">Asian bonytongue</name>
    <name type="synonym">Osteoglossum formosum</name>
    <dbReference type="NCBI Taxonomy" id="113540"/>
    <lineage>
        <taxon>Eukaryota</taxon>
        <taxon>Metazoa</taxon>
        <taxon>Chordata</taxon>
        <taxon>Craniata</taxon>
        <taxon>Vertebrata</taxon>
        <taxon>Euteleostomi</taxon>
        <taxon>Actinopterygii</taxon>
        <taxon>Neopterygii</taxon>
        <taxon>Teleostei</taxon>
        <taxon>Osteoglossocephala</taxon>
        <taxon>Osteoglossomorpha</taxon>
        <taxon>Osteoglossiformes</taxon>
        <taxon>Osteoglossidae</taxon>
        <taxon>Scleropages</taxon>
    </lineage>
</organism>
<dbReference type="AlphaFoldDB" id="A0A0P7VLK2"/>
<gene>
    <name evidence="1" type="ORF">Z043_106342</name>
</gene>
<reference evidence="1 2" key="1">
    <citation type="submission" date="2015-08" db="EMBL/GenBank/DDBJ databases">
        <title>The genome of the Asian arowana (Scleropages formosus).</title>
        <authorList>
            <person name="Tan M.H."/>
            <person name="Gan H.M."/>
            <person name="Croft L.J."/>
            <person name="Austin C.M."/>
        </authorList>
    </citation>
    <scope>NUCLEOTIDE SEQUENCE [LARGE SCALE GENOMIC DNA]</scope>
    <source>
        <strain evidence="1">Aro1</strain>
    </source>
</reference>
<proteinExistence type="predicted"/>
<name>A0A0P7VLK2_SCLFO</name>
<evidence type="ECO:0000313" key="2">
    <source>
        <dbReference type="Proteomes" id="UP000034805"/>
    </source>
</evidence>
<dbReference type="PANTHER" id="PTHR28422">
    <property type="entry name" value="SIMILAR TO HUMAN CHROMOSOME 15 OPEN READING FRAME 39"/>
    <property type="match status" value="1"/>
</dbReference>
<feature type="non-terminal residue" evidence="1">
    <location>
        <position position="344"/>
    </location>
</feature>
<dbReference type="Pfam" id="PF17663">
    <property type="entry name" value="DUF5525"/>
    <property type="match status" value="1"/>
</dbReference>
<dbReference type="EMBL" id="JARO02001760">
    <property type="protein sequence ID" value="KPP74498.1"/>
    <property type="molecule type" value="Genomic_DNA"/>
</dbReference>
<accession>A0A0P7VLK2</accession>
<protein>
    <submittedName>
        <fullName evidence="1">Uncharacterized protein</fullName>
    </submittedName>
</protein>